<dbReference type="AlphaFoldDB" id="B8DKT7"/>
<evidence type="ECO:0000256" key="1">
    <source>
        <dbReference type="SAM" id="MobiDB-lite"/>
    </source>
</evidence>
<name>B8DKT7_NITV9</name>
<gene>
    <name evidence="2" type="ordered locus">DvMF_0559</name>
</gene>
<sequence length="160" mass="15326">MLCALLVACAPSGQTGQSGAAGPSGPAAATAMPPAQDAPSATGSLTDGPTGGQTGDTAPASPAMARDGLPTGLPFASAGEPRVHMPAPAAPSATETAPVAAPRGLADFALVEPQGQDGPSGQGGPYATEAQGAFGDASGRPVLRILYNASTRGTLHPCPS</sequence>
<reference evidence="2" key="1">
    <citation type="submission" date="2008-10" db="EMBL/GenBank/DDBJ databases">
        <title>Complete sequence of Desulfovibrio vulgaris str. 'Miyazaki F'.</title>
        <authorList>
            <person name="Lucas S."/>
            <person name="Copeland A."/>
            <person name="Lapidus A."/>
            <person name="Glavina del Rio T."/>
            <person name="Dalin E."/>
            <person name="Tice H."/>
            <person name="Bruce D."/>
            <person name="Goodwin L."/>
            <person name="Pitluck S."/>
            <person name="Sims D."/>
            <person name="Brettin T."/>
            <person name="Detter J.C."/>
            <person name="Han C."/>
            <person name="Larimer F."/>
            <person name="Land M."/>
            <person name="Hauser L."/>
            <person name="Kyrpides N."/>
            <person name="Mikhailova N."/>
            <person name="Hazen T.C."/>
            <person name="Richardson P."/>
        </authorList>
    </citation>
    <scope>NUCLEOTIDE SEQUENCE</scope>
    <source>
        <strain evidence="2">Miyazaki F</strain>
    </source>
</reference>
<keyword evidence="2" id="KW-0176">Collagen</keyword>
<feature type="region of interest" description="Disordered" evidence="1">
    <location>
        <begin position="111"/>
        <end position="139"/>
    </location>
</feature>
<proteinExistence type="predicted"/>
<feature type="region of interest" description="Disordered" evidence="1">
    <location>
        <begin position="12"/>
        <end position="98"/>
    </location>
</feature>
<feature type="compositionally biased region" description="Low complexity" evidence="1">
    <location>
        <begin position="12"/>
        <end position="39"/>
    </location>
</feature>
<protein>
    <submittedName>
        <fullName evidence="2">Collagen triple helix repeat protein</fullName>
    </submittedName>
</protein>
<dbReference type="KEGG" id="dvm:DvMF_0559"/>
<dbReference type="HOGENOM" id="CLU_1649433_0_0_7"/>
<feature type="compositionally biased region" description="Low complexity" evidence="1">
    <location>
        <begin position="86"/>
        <end position="98"/>
    </location>
</feature>
<evidence type="ECO:0000313" key="2">
    <source>
        <dbReference type="EMBL" id="ACL07516.1"/>
    </source>
</evidence>
<organism evidence="2">
    <name type="scientific">Nitratidesulfovibrio vulgaris (strain DSM 19637 / Miyazaki F)</name>
    <name type="common">Desulfovibrio vulgaris</name>
    <dbReference type="NCBI Taxonomy" id="883"/>
    <lineage>
        <taxon>Bacteria</taxon>
        <taxon>Pseudomonadati</taxon>
        <taxon>Thermodesulfobacteriota</taxon>
        <taxon>Desulfovibrionia</taxon>
        <taxon>Desulfovibrionales</taxon>
        <taxon>Desulfovibrionaceae</taxon>
        <taxon>Nitratidesulfovibrio</taxon>
    </lineage>
</organism>
<accession>B8DKT7</accession>
<dbReference type="OrthoDB" id="5461179at2"/>
<dbReference type="EMBL" id="CP001197">
    <property type="protein sequence ID" value="ACL07516.1"/>
    <property type="molecule type" value="Genomic_DNA"/>
</dbReference>
<dbReference type="STRING" id="883.DvMF_0559"/>